<dbReference type="EMBL" id="JAYKXN010000005">
    <property type="protein sequence ID" value="KAK7285111.1"/>
    <property type="molecule type" value="Genomic_DNA"/>
</dbReference>
<comment type="caution">
    <text evidence="2">The sequence shown here is derived from an EMBL/GenBank/DDBJ whole genome shotgun (WGS) entry which is preliminary data.</text>
</comment>
<sequence>MVLTLKLLSIYAMIIHMRVISEAWWKNDSMFDEKQWCLTRVGGQTLNSTLEFSLAKSLVEASSRQCKQVKLNINGCWLPNNDVMGGGGSPYDLEGGVVVCASIE</sequence>
<organism evidence="2 3">
    <name type="scientific">Clitoria ternatea</name>
    <name type="common">Butterfly pea</name>
    <dbReference type="NCBI Taxonomy" id="43366"/>
    <lineage>
        <taxon>Eukaryota</taxon>
        <taxon>Viridiplantae</taxon>
        <taxon>Streptophyta</taxon>
        <taxon>Embryophyta</taxon>
        <taxon>Tracheophyta</taxon>
        <taxon>Spermatophyta</taxon>
        <taxon>Magnoliopsida</taxon>
        <taxon>eudicotyledons</taxon>
        <taxon>Gunneridae</taxon>
        <taxon>Pentapetalae</taxon>
        <taxon>rosids</taxon>
        <taxon>fabids</taxon>
        <taxon>Fabales</taxon>
        <taxon>Fabaceae</taxon>
        <taxon>Papilionoideae</taxon>
        <taxon>50 kb inversion clade</taxon>
        <taxon>NPAAA clade</taxon>
        <taxon>indigoferoid/millettioid clade</taxon>
        <taxon>Phaseoleae</taxon>
        <taxon>Clitoria</taxon>
    </lineage>
</organism>
<name>A0AAN9P519_CLITE</name>
<feature type="chain" id="PRO_5042977906" evidence="1">
    <location>
        <begin position="24"/>
        <end position="104"/>
    </location>
</feature>
<reference evidence="2 3" key="1">
    <citation type="submission" date="2024-01" db="EMBL/GenBank/DDBJ databases">
        <title>The genomes of 5 underutilized Papilionoideae crops provide insights into root nodulation and disease resistance.</title>
        <authorList>
            <person name="Yuan L."/>
        </authorList>
    </citation>
    <scope>NUCLEOTIDE SEQUENCE [LARGE SCALE GENOMIC DNA]</scope>
    <source>
        <strain evidence="2">LY-2023</strain>
        <tissue evidence="2">Leaf</tissue>
    </source>
</reference>
<keyword evidence="3" id="KW-1185">Reference proteome</keyword>
<proteinExistence type="predicted"/>
<evidence type="ECO:0000313" key="3">
    <source>
        <dbReference type="Proteomes" id="UP001359559"/>
    </source>
</evidence>
<feature type="signal peptide" evidence="1">
    <location>
        <begin position="1"/>
        <end position="23"/>
    </location>
</feature>
<gene>
    <name evidence="2" type="ORF">RJT34_19870</name>
</gene>
<dbReference type="AlphaFoldDB" id="A0AAN9P519"/>
<accession>A0AAN9P519</accession>
<evidence type="ECO:0000313" key="2">
    <source>
        <dbReference type="EMBL" id="KAK7285111.1"/>
    </source>
</evidence>
<protein>
    <submittedName>
        <fullName evidence="2">Uncharacterized protein</fullName>
    </submittedName>
</protein>
<keyword evidence="1" id="KW-0732">Signal</keyword>
<dbReference type="Proteomes" id="UP001359559">
    <property type="component" value="Unassembled WGS sequence"/>
</dbReference>
<evidence type="ECO:0000256" key="1">
    <source>
        <dbReference type="SAM" id="SignalP"/>
    </source>
</evidence>